<dbReference type="Pfam" id="PF04339">
    <property type="entry name" value="FemAB_like"/>
    <property type="match status" value="1"/>
</dbReference>
<dbReference type="STRING" id="314607.KB13_307"/>
<dbReference type="InterPro" id="IPR007434">
    <property type="entry name" value="FemAB-like"/>
</dbReference>
<name>B6BWN8_9PROT</name>
<dbReference type="Gene3D" id="3.40.630.30">
    <property type="match status" value="1"/>
</dbReference>
<evidence type="ECO:0008006" key="3">
    <source>
        <dbReference type="Google" id="ProtNLM"/>
    </source>
</evidence>
<keyword evidence="2" id="KW-1185">Reference proteome</keyword>
<organism evidence="1 2">
    <name type="scientific">beta proteobacterium KB13</name>
    <dbReference type="NCBI Taxonomy" id="314607"/>
    <lineage>
        <taxon>Bacteria</taxon>
        <taxon>Pseudomonadati</taxon>
        <taxon>Pseudomonadota</taxon>
        <taxon>Betaproteobacteria</taxon>
        <taxon>Nitrosomonadales</taxon>
        <taxon>OM43 clade</taxon>
    </lineage>
</organism>
<dbReference type="InterPro" id="IPR016181">
    <property type="entry name" value="Acyl_CoA_acyltransferase"/>
</dbReference>
<dbReference type="PANTHER" id="PTHR47017:SF1">
    <property type="entry name" value="ACYL-COA"/>
    <property type="match status" value="1"/>
</dbReference>
<dbReference type="AlphaFoldDB" id="B6BWN8"/>
<evidence type="ECO:0000313" key="2">
    <source>
        <dbReference type="Proteomes" id="UP000004188"/>
    </source>
</evidence>
<reference evidence="2" key="1">
    <citation type="journal article" date="2012" name="Stand. Genomic Sci.">
        <title>Genome sequence of strain HIMB624, a cultured representative from the OM43 clade of marine Betaproteobacteria.</title>
        <authorList>
            <person name="Huggett M.J."/>
            <person name="Hayakawa D.H."/>
            <person name="Rappe M.S."/>
        </authorList>
    </citation>
    <scope>NUCLEOTIDE SEQUENCE [LARGE SCALE GENOMIC DNA]</scope>
    <source>
        <strain evidence="2">KB13</strain>
    </source>
</reference>
<dbReference type="PANTHER" id="PTHR47017">
    <property type="entry name" value="ACYL-COA"/>
    <property type="match status" value="1"/>
</dbReference>
<gene>
    <name evidence="1" type="ORF">KB13_307</name>
</gene>
<dbReference type="HOGENOM" id="CLU_036032_1_0_4"/>
<dbReference type="EMBL" id="DS995299">
    <property type="protein sequence ID" value="EDZ64175.1"/>
    <property type="molecule type" value="Genomic_DNA"/>
</dbReference>
<accession>B6BWN8</accession>
<protein>
    <recommendedName>
        <fullName evidence="3">GNAT family N-acetyltransferase</fullName>
    </recommendedName>
</protein>
<sequence length="373" mass="44315">MVSFKEYESFLNLPNSVDQLIGDNYFWNLNLLKELESSKSIGGDTGWIIKSICIFDHEELVGFIPMFIKHHSYGEYVFDWSWAEAHQRLGLSYFPKLFIGIPFSPVNANKFIVKNAKYRDLAIEYIEKFMVNENLSSIHYVFSRYDDELNYLFKARGWANRKTIQYVWDNENYSNFDDFLKILRSEKRKKIKQDRKKVALEKVSFKTITGNDINEDLISFFYKCYSMTYYQHGSPPYINKSFFESYFIKNSERVVIFVAYKDQLPVACSFSLQANNILYGRYWGAVQFIPSLHFELSYYQGIQYCINNKFDRFYAGIQGEHKLSRGFNPEFSDSFHFLKHPQFKKAIDDFVEREADLNELYKKELEQRSSIKS</sequence>
<dbReference type="Proteomes" id="UP000004188">
    <property type="component" value="Unassembled WGS sequence"/>
</dbReference>
<dbReference type="eggNOG" id="COG3146">
    <property type="taxonomic scope" value="Bacteria"/>
</dbReference>
<proteinExistence type="predicted"/>
<dbReference type="SUPFAM" id="SSF55729">
    <property type="entry name" value="Acyl-CoA N-acyltransferases (Nat)"/>
    <property type="match status" value="1"/>
</dbReference>
<evidence type="ECO:0000313" key="1">
    <source>
        <dbReference type="EMBL" id="EDZ64175.1"/>
    </source>
</evidence>